<dbReference type="InterPro" id="IPR000582">
    <property type="entry name" value="Acyl-CoA-binding_protein"/>
</dbReference>
<dbReference type="SUPFAM" id="SSF48403">
    <property type="entry name" value="Ankyrin repeat"/>
    <property type="match status" value="1"/>
</dbReference>
<organism evidence="4 5">
    <name type="scientific">Gymnopus androsaceus JB14</name>
    <dbReference type="NCBI Taxonomy" id="1447944"/>
    <lineage>
        <taxon>Eukaryota</taxon>
        <taxon>Fungi</taxon>
        <taxon>Dikarya</taxon>
        <taxon>Basidiomycota</taxon>
        <taxon>Agaricomycotina</taxon>
        <taxon>Agaricomycetes</taxon>
        <taxon>Agaricomycetidae</taxon>
        <taxon>Agaricales</taxon>
        <taxon>Marasmiineae</taxon>
        <taxon>Omphalotaceae</taxon>
        <taxon>Gymnopus</taxon>
    </lineage>
</organism>
<dbReference type="PRINTS" id="PR00689">
    <property type="entry name" value="ACOABINDINGP"/>
</dbReference>
<dbReference type="GO" id="GO:0005737">
    <property type="term" value="C:cytoplasm"/>
    <property type="evidence" value="ECO:0007669"/>
    <property type="project" value="TreeGrafter"/>
</dbReference>
<evidence type="ECO:0000259" key="3">
    <source>
        <dbReference type="PROSITE" id="PS51228"/>
    </source>
</evidence>
<gene>
    <name evidence="4" type="ORF">BT96DRAFT_954135</name>
</gene>
<keyword evidence="5" id="KW-1185">Reference proteome</keyword>
<keyword evidence="1" id="KW-0446">Lipid-binding</keyword>
<dbReference type="PROSITE" id="PS51228">
    <property type="entry name" value="ACB_2"/>
    <property type="match status" value="1"/>
</dbReference>
<dbReference type="Pfam" id="PF00887">
    <property type="entry name" value="ACBP"/>
    <property type="match status" value="1"/>
</dbReference>
<dbReference type="Proteomes" id="UP000799118">
    <property type="component" value="Unassembled WGS sequence"/>
</dbReference>
<dbReference type="PANTHER" id="PTHR23310:SF77">
    <property type="entry name" value="LD25952P"/>
    <property type="match status" value="1"/>
</dbReference>
<protein>
    <submittedName>
        <fullName evidence="4">Ankyrin</fullName>
    </submittedName>
</protein>
<dbReference type="SUPFAM" id="SSF47027">
    <property type="entry name" value="Acyl-CoA binding protein"/>
    <property type="match status" value="1"/>
</dbReference>
<dbReference type="GO" id="GO:0000062">
    <property type="term" value="F:fatty-acyl-CoA binding"/>
    <property type="evidence" value="ECO:0007669"/>
    <property type="project" value="InterPro"/>
</dbReference>
<dbReference type="AlphaFoldDB" id="A0A6A4IEP2"/>
<dbReference type="Gene3D" id="1.25.40.20">
    <property type="entry name" value="Ankyrin repeat-containing domain"/>
    <property type="match status" value="1"/>
</dbReference>
<name>A0A6A4IEP2_9AGAR</name>
<dbReference type="InterPro" id="IPR014352">
    <property type="entry name" value="FERM/acyl-CoA-bd_prot_sf"/>
</dbReference>
<dbReference type="Gene3D" id="1.20.80.10">
    <property type="match status" value="1"/>
</dbReference>
<evidence type="ECO:0000256" key="1">
    <source>
        <dbReference type="ARBA" id="ARBA00023121"/>
    </source>
</evidence>
<dbReference type="InterPro" id="IPR036770">
    <property type="entry name" value="Ankyrin_rpt-contain_sf"/>
</dbReference>
<dbReference type="GO" id="GO:0006631">
    <property type="term" value="P:fatty acid metabolic process"/>
    <property type="evidence" value="ECO:0007669"/>
    <property type="project" value="TreeGrafter"/>
</dbReference>
<dbReference type="InterPro" id="IPR035984">
    <property type="entry name" value="Acyl-CoA-binding_sf"/>
</dbReference>
<evidence type="ECO:0000313" key="5">
    <source>
        <dbReference type="Proteomes" id="UP000799118"/>
    </source>
</evidence>
<reference evidence="4" key="1">
    <citation type="journal article" date="2019" name="Environ. Microbiol.">
        <title>Fungal ecological strategies reflected in gene transcription - a case study of two litter decomposers.</title>
        <authorList>
            <person name="Barbi F."/>
            <person name="Kohler A."/>
            <person name="Barry K."/>
            <person name="Baskaran P."/>
            <person name="Daum C."/>
            <person name="Fauchery L."/>
            <person name="Ihrmark K."/>
            <person name="Kuo A."/>
            <person name="LaButti K."/>
            <person name="Lipzen A."/>
            <person name="Morin E."/>
            <person name="Grigoriev I.V."/>
            <person name="Henrissat B."/>
            <person name="Lindahl B."/>
            <person name="Martin F."/>
        </authorList>
    </citation>
    <scope>NUCLEOTIDE SEQUENCE</scope>
    <source>
        <strain evidence="4">JB14</strain>
    </source>
</reference>
<evidence type="ECO:0000313" key="4">
    <source>
        <dbReference type="EMBL" id="KAE9408193.1"/>
    </source>
</evidence>
<dbReference type="OrthoDB" id="341259at2759"/>
<feature type="region of interest" description="Disordered" evidence="2">
    <location>
        <begin position="88"/>
        <end position="107"/>
    </location>
</feature>
<dbReference type="PANTHER" id="PTHR23310">
    <property type="entry name" value="ACYL-COA-BINDING PROTEIN, ACBP"/>
    <property type="match status" value="1"/>
</dbReference>
<accession>A0A6A4IEP2</accession>
<evidence type="ECO:0000256" key="2">
    <source>
        <dbReference type="SAM" id="MobiDB-lite"/>
    </source>
</evidence>
<dbReference type="EMBL" id="ML769392">
    <property type="protein sequence ID" value="KAE9408193.1"/>
    <property type="molecule type" value="Genomic_DNA"/>
</dbReference>
<sequence length="201" mass="21543">MEPSDSFRDAASYLSNASSLAKVSNGVKLELYGLFKYATVSQNPNVSRPSIFDMTGRAKWDAWDAAGKRYTDGAEAEGRYLEIARDLGWQPGESDPSSEEHGGASGMGVAVSSMAAPETEIDNTLHGLAIAGDVNKLETLISLDRDIDLNALDDFASHIEIVQLLLAKGADSSIKDPDDLTPLELAEIAGREDIAKLLSNR</sequence>
<proteinExistence type="predicted"/>
<feature type="domain" description="ACB" evidence="3">
    <location>
        <begin position="1"/>
        <end position="93"/>
    </location>
</feature>